<evidence type="ECO:0000313" key="1">
    <source>
        <dbReference type="EMBL" id="CAL8111400.1"/>
    </source>
</evidence>
<protein>
    <submittedName>
        <fullName evidence="1">Uncharacterized protein</fullName>
    </submittedName>
</protein>
<dbReference type="EMBL" id="CAXLJM020000046">
    <property type="protein sequence ID" value="CAL8111400.1"/>
    <property type="molecule type" value="Genomic_DNA"/>
</dbReference>
<sequence>MAEMHLDLCIQSTGHLLETVSGIKENIRILEVFLNSGISNIDYNKPIGFSSDYSSTDGRGFVGTDRLYHLSDSTASNGKQHLSCCCMCRFRLPDTETNQNGTYSNGRGTISASKASVGTVSLSSETHSQKKFFFDK</sequence>
<reference evidence="1 2" key="1">
    <citation type="submission" date="2024-08" db="EMBL/GenBank/DDBJ databases">
        <authorList>
            <person name="Cucini C."/>
            <person name="Frati F."/>
        </authorList>
    </citation>
    <scope>NUCLEOTIDE SEQUENCE [LARGE SCALE GENOMIC DNA]</scope>
</reference>
<keyword evidence="2" id="KW-1185">Reference proteome</keyword>
<proteinExistence type="predicted"/>
<gene>
    <name evidence="1" type="ORF">ODALV1_LOCUS15002</name>
</gene>
<dbReference type="Proteomes" id="UP001642540">
    <property type="component" value="Unassembled WGS sequence"/>
</dbReference>
<evidence type="ECO:0000313" key="2">
    <source>
        <dbReference type="Proteomes" id="UP001642540"/>
    </source>
</evidence>
<comment type="caution">
    <text evidence="1">The sequence shown here is derived from an EMBL/GenBank/DDBJ whole genome shotgun (WGS) entry which is preliminary data.</text>
</comment>
<organism evidence="1 2">
    <name type="scientific">Orchesella dallaii</name>
    <dbReference type="NCBI Taxonomy" id="48710"/>
    <lineage>
        <taxon>Eukaryota</taxon>
        <taxon>Metazoa</taxon>
        <taxon>Ecdysozoa</taxon>
        <taxon>Arthropoda</taxon>
        <taxon>Hexapoda</taxon>
        <taxon>Collembola</taxon>
        <taxon>Entomobryomorpha</taxon>
        <taxon>Entomobryoidea</taxon>
        <taxon>Orchesellidae</taxon>
        <taxon>Orchesellinae</taxon>
        <taxon>Orchesella</taxon>
    </lineage>
</organism>
<name>A0ABP1QXB5_9HEXA</name>
<accession>A0ABP1QXB5</accession>